<keyword evidence="6" id="KW-1185">Reference proteome</keyword>
<evidence type="ECO:0000256" key="2">
    <source>
        <dbReference type="ARBA" id="ARBA00022833"/>
    </source>
</evidence>
<feature type="compositionally biased region" description="Polar residues" evidence="3">
    <location>
        <begin position="35"/>
        <end position="56"/>
    </location>
</feature>
<dbReference type="InterPro" id="IPR046349">
    <property type="entry name" value="C1-like_sf"/>
</dbReference>
<comment type="caution">
    <text evidence="5">The sequence shown here is derived from an EMBL/GenBank/DDBJ whole genome shotgun (WGS) entry which is preliminary data.</text>
</comment>
<feature type="region of interest" description="Disordered" evidence="3">
    <location>
        <begin position="35"/>
        <end position="60"/>
    </location>
</feature>
<dbReference type="Proteomes" id="UP000699462">
    <property type="component" value="Unassembled WGS sequence"/>
</dbReference>
<protein>
    <recommendedName>
        <fullName evidence="4">Phorbol-ester/DAG-type domain-containing protein</fullName>
    </recommendedName>
</protein>
<dbReference type="PANTHER" id="PTHR22968:SF24">
    <property type="entry name" value="SERINE_THREONINE-PROTEIN KINASE"/>
    <property type="match status" value="1"/>
</dbReference>
<dbReference type="GO" id="GO:0007200">
    <property type="term" value="P:phospholipase C-activating G protein-coupled receptor signaling pathway"/>
    <property type="evidence" value="ECO:0007669"/>
    <property type="project" value="TreeGrafter"/>
</dbReference>
<dbReference type="GO" id="GO:0016020">
    <property type="term" value="C:membrane"/>
    <property type="evidence" value="ECO:0007669"/>
    <property type="project" value="UniProtKB-SubCell"/>
</dbReference>
<dbReference type="InterPro" id="IPR002219">
    <property type="entry name" value="PKC_DAG/PE"/>
</dbReference>
<dbReference type="AlphaFoldDB" id="A0A8T0DIF1"/>
<dbReference type="GO" id="GO:0004674">
    <property type="term" value="F:protein serine/threonine kinase activity"/>
    <property type="evidence" value="ECO:0007669"/>
    <property type="project" value="UniProtKB-KW"/>
</dbReference>
<dbReference type="Gene3D" id="3.30.60.20">
    <property type="match status" value="1"/>
</dbReference>
<evidence type="ECO:0000256" key="1">
    <source>
        <dbReference type="ARBA" id="ARBA00022723"/>
    </source>
</evidence>
<dbReference type="GO" id="GO:0008270">
    <property type="term" value="F:zinc ion binding"/>
    <property type="evidence" value="ECO:0007669"/>
    <property type="project" value="UniProtKB-KW"/>
</dbReference>
<dbReference type="SUPFAM" id="SSF57889">
    <property type="entry name" value="Cysteine-rich domain"/>
    <property type="match status" value="1"/>
</dbReference>
<sequence length="208" mass="22963">MVFKNPFLAGCGQNFHKRCAYKIPNSCTRQKAAFTPSSSVDSTVRSRNMTSQFSSDSQEEARVASREIMNESVAHRQTALVDSVQKSPNETIATDSVELVQEDGSRSADLNSQVDGTSKVTPETGPIKVGQIRPITSSSMRTGGLTYGRPLWSQQVVTTPVEVPHTFELHRSAKPNVCQYCHRLLHGLFRQGLHCKGKFCLCVLRVCC</sequence>
<keyword evidence="2" id="KW-0862">Zinc</keyword>
<gene>
    <name evidence="5" type="ORF">P879_02140</name>
</gene>
<evidence type="ECO:0000313" key="6">
    <source>
        <dbReference type="Proteomes" id="UP000699462"/>
    </source>
</evidence>
<feature type="region of interest" description="Disordered" evidence="3">
    <location>
        <begin position="85"/>
        <end position="125"/>
    </location>
</feature>
<dbReference type="GO" id="GO:0005829">
    <property type="term" value="C:cytosol"/>
    <property type="evidence" value="ECO:0007669"/>
    <property type="project" value="TreeGrafter"/>
</dbReference>
<dbReference type="EMBL" id="JTDF01004201">
    <property type="protein sequence ID" value="KAF8567102.1"/>
    <property type="molecule type" value="Genomic_DNA"/>
</dbReference>
<feature type="compositionally biased region" description="Polar residues" evidence="3">
    <location>
        <begin position="85"/>
        <end position="94"/>
    </location>
</feature>
<evidence type="ECO:0000259" key="4">
    <source>
        <dbReference type="PROSITE" id="PS50081"/>
    </source>
</evidence>
<dbReference type="PANTHER" id="PTHR22968">
    <property type="entry name" value="PROTEIN KINASE C, MU"/>
    <property type="match status" value="1"/>
</dbReference>
<feature type="domain" description="Phorbol-ester/DAG-type" evidence="4">
    <location>
        <begin position="164"/>
        <end position="195"/>
    </location>
</feature>
<dbReference type="GO" id="GO:0035556">
    <property type="term" value="P:intracellular signal transduction"/>
    <property type="evidence" value="ECO:0007669"/>
    <property type="project" value="TreeGrafter"/>
</dbReference>
<dbReference type="OrthoDB" id="1738954at2759"/>
<name>A0A8T0DIF1_9TREM</name>
<feature type="compositionally biased region" description="Polar residues" evidence="3">
    <location>
        <begin position="108"/>
        <end position="121"/>
    </location>
</feature>
<keyword evidence="1" id="KW-0479">Metal-binding</keyword>
<evidence type="ECO:0000313" key="5">
    <source>
        <dbReference type="EMBL" id="KAF8567102.1"/>
    </source>
</evidence>
<dbReference type="PROSITE" id="PS50081">
    <property type="entry name" value="ZF_DAG_PE_2"/>
    <property type="match status" value="1"/>
</dbReference>
<organism evidence="5 6">
    <name type="scientific">Paragonimus westermani</name>
    <dbReference type="NCBI Taxonomy" id="34504"/>
    <lineage>
        <taxon>Eukaryota</taxon>
        <taxon>Metazoa</taxon>
        <taxon>Spiralia</taxon>
        <taxon>Lophotrochozoa</taxon>
        <taxon>Platyhelminthes</taxon>
        <taxon>Trematoda</taxon>
        <taxon>Digenea</taxon>
        <taxon>Plagiorchiida</taxon>
        <taxon>Troglotremata</taxon>
        <taxon>Troglotrematidae</taxon>
        <taxon>Paragonimus</taxon>
    </lineage>
</organism>
<evidence type="ECO:0000256" key="3">
    <source>
        <dbReference type="SAM" id="MobiDB-lite"/>
    </source>
</evidence>
<proteinExistence type="predicted"/>
<accession>A0A8T0DIF1</accession>
<reference evidence="5 6" key="1">
    <citation type="submission" date="2019-07" db="EMBL/GenBank/DDBJ databases">
        <title>Annotation for the trematode Paragonimus westermani.</title>
        <authorList>
            <person name="Choi Y.-J."/>
        </authorList>
    </citation>
    <scope>NUCLEOTIDE SEQUENCE [LARGE SCALE GENOMIC DNA]</scope>
    <source>
        <strain evidence="5">180907_Pwestermani</strain>
    </source>
</reference>